<dbReference type="AlphaFoldDB" id="A0A699X8I9"/>
<sequence>SAVAGHCPDRRRGGRLARAQGQRPVGIAAFRRVGAGPGD</sequence>
<comment type="caution">
    <text evidence="2">The sequence shown here is derived from an EMBL/GenBank/DDBJ whole genome shotgun (WGS) entry which is preliminary data.</text>
</comment>
<evidence type="ECO:0000313" key="2">
    <source>
        <dbReference type="EMBL" id="GFD54146.1"/>
    </source>
</evidence>
<proteinExistence type="predicted"/>
<evidence type="ECO:0000256" key="1">
    <source>
        <dbReference type="SAM" id="MobiDB-lite"/>
    </source>
</evidence>
<gene>
    <name evidence="2" type="ORF">Tci_926115</name>
</gene>
<dbReference type="EMBL" id="BKCJ011802704">
    <property type="protein sequence ID" value="GFD54146.1"/>
    <property type="molecule type" value="Genomic_DNA"/>
</dbReference>
<name>A0A699X8I9_TANCI</name>
<protein>
    <submittedName>
        <fullName evidence="2">Uncharacterized protein</fullName>
    </submittedName>
</protein>
<accession>A0A699X8I9</accession>
<reference evidence="2" key="1">
    <citation type="journal article" date="2019" name="Sci. Rep.">
        <title>Draft genome of Tanacetum cinerariifolium, the natural source of mosquito coil.</title>
        <authorList>
            <person name="Yamashiro T."/>
            <person name="Shiraishi A."/>
            <person name="Satake H."/>
            <person name="Nakayama K."/>
        </authorList>
    </citation>
    <scope>NUCLEOTIDE SEQUENCE</scope>
</reference>
<feature type="region of interest" description="Disordered" evidence="1">
    <location>
        <begin position="1"/>
        <end position="23"/>
    </location>
</feature>
<organism evidence="2">
    <name type="scientific">Tanacetum cinerariifolium</name>
    <name type="common">Dalmatian daisy</name>
    <name type="synonym">Chrysanthemum cinerariifolium</name>
    <dbReference type="NCBI Taxonomy" id="118510"/>
    <lineage>
        <taxon>Eukaryota</taxon>
        <taxon>Viridiplantae</taxon>
        <taxon>Streptophyta</taxon>
        <taxon>Embryophyta</taxon>
        <taxon>Tracheophyta</taxon>
        <taxon>Spermatophyta</taxon>
        <taxon>Magnoliopsida</taxon>
        <taxon>eudicotyledons</taxon>
        <taxon>Gunneridae</taxon>
        <taxon>Pentapetalae</taxon>
        <taxon>asterids</taxon>
        <taxon>campanulids</taxon>
        <taxon>Asterales</taxon>
        <taxon>Asteraceae</taxon>
        <taxon>Asteroideae</taxon>
        <taxon>Anthemideae</taxon>
        <taxon>Anthemidinae</taxon>
        <taxon>Tanacetum</taxon>
    </lineage>
</organism>
<feature type="non-terminal residue" evidence="2">
    <location>
        <position position="1"/>
    </location>
</feature>